<evidence type="ECO:0000313" key="4">
    <source>
        <dbReference type="Proteomes" id="UP000033934"/>
    </source>
</evidence>
<comment type="caution">
    <text evidence="3">The sequence shown here is derived from an EMBL/GenBank/DDBJ whole genome shotgun (WGS) entry which is preliminary data.</text>
</comment>
<dbReference type="AlphaFoldDB" id="A0A0G0PB60"/>
<comment type="similarity">
    <text evidence="1">Belongs to the CapA family.</text>
</comment>
<dbReference type="SUPFAM" id="SSF56300">
    <property type="entry name" value="Metallo-dependent phosphatases"/>
    <property type="match status" value="1"/>
</dbReference>
<dbReference type="PANTHER" id="PTHR33393">
    <property type="entry name" value="POLYGLUTAMINE SYNTHESIS ACCESSORY PROTEIN RV0574C-RELATED"/>
    <property type="match status" value="1"/>
</dbReference>
<evidence type="ECO:0000313" key="3">
    <source>
        <dbReference type="EMBL" id="KKQ86536.1"/>
    </source>
</evidence>
<feature type="domain" description="Capsule synthesis protein CapA" evidence="2">
    <location>
        <begin position="62"/>
        <end position="300"/>
    </location>
</feature>
<accession>A0A0G0PB60</accession>
<name>A0A0G0PB60_9BACT</name>
<evidence type="ECO:0000256" key="1">
    <source>
        <dbReference type="ARBA" id="ARBA00005662"/>
    </source>
</evidence>
<dbReference type="EMBL" id="LBVO01000068">
    <property type="protein sequence ID" value="KKQ86536.1"/>
    <property type="molecule type" value="Genomic_DNA"/>
</dbReference>
<organism evidence="3 4">
    <name type="scientific">Berkelbacteria bacterium GW2011_GWA2_38_9</name>
    <dbReference type="NCBI Taxonomy" id="1618334"/>
    <lineage>
        <taxon>Bacteria</taxon>
        <taxon>Candidatus Berkelbacteria</taxon>
    </lineage>
</organism>
<proteinExistence type="inferred from homology"/>
<dbReference type="InterPro" id="IPR019079">
    <property type="entry name" value="Capsule_synth_CapA"/>
</dbReference>
<dbReference type="InterPro" id="IPR029052">
    <property type="entry name" value="Metallo-depent_PP-like"/>
</dbReference>
<dbReference type="Pfam" id="PF09587">
    <property type="entry name" value="PGA_cap"/>
    <property type="match status" value="1"/>
</dbReference>
<sequence>MRYSFVMDVRNNNKLLFFSFLLVIFILCLVSINSPSLSKLQKTVSKSSSSPISHVPPLSKIRLLFVGDIMLSRGVADQINRNQDYIYPFQDVKDFLKSADVTFGNLEGPISDRGTELGHLYSFRALPKSIDGLTAAGFDILSLANNHAFDWGIEALTDTTHRLRTQKINVVGAGQNFQEAYQPTILNIKGQKIAFLAATDIPPENAEATLTKAGIAWMKPEIISQEIQKLKSKVDLIIVSMHSGKEYQNRSNTSQQKFARLMIDAGANLVIGHHPHVIQEYEKYKNGHVFYSLGNFVFDQNWSDQTSIGQVVEISIKQRILSINTYQAQISKSTFQPQISQNSKKQIFVDR</sequence>
<dbReference type="SMART" id="SM00854">
    <property type="entry name" value="PGA_cap"/>
    <property type="match status" value="1"/>
</dbReference>
<reference evidence="3 4" key="1">
    <citation type="journal article" date="2015" name="Nature">
        <title>rRNA introns, odd ribosomes, and small enigmatic genomes across a large radiation of phyla.</title>
        <authorList>
            <person name="Brown C.T."/>
            <person name="Hug L.A."/>
            <person name="Thomas B.C."/>
            <person name="Sharon I."/>
            <person name="Castelle C.J."/>
            <person name="Singh A."/>
            <person name="Wilkins M.J."/>
            <person name="Williams K.H."/>
            <person name="Banfield J.F."/>
        </authorList>
    </citation>
    <scope>NUCLEOTIDE SEQUENCE [LARGE SCALE GENOMIC DNA]</scope>
</reference>
<gene>
    <name evidence="3" type="ORF">UT11_C0068G0003</name>
</gene>
<evidence type="ECO:0000259" key="2">
    <source>
        <dbReference type="SMART" id="SM00854"/>
    </source>
</evidence>
<dbReference type="Gene3D" id="3.60.21.10">
    <property type="match status" value="1"/>
</dbReference>
<protein>
    <submittedName>
        <fullName evidence="3">Capsule biosynthesis protein CapA</fullName>
    </submittedName>
</protein>
<dbReference type="CDD" id="cd07381">
    <property type="entry name" value="MPP_CapA"/>
    <property type="match status" value="1"/>
</dbReference>
<dbReference type="Proteomes" id="UP000033934">
    <property type="component" value="Unassembled WGS sequence"/>
</dbReference>
<dbReference type="PANTHER" id="PTHR33393:SF11">
    <property type="entry name" value="POLYGLUTAMINE SYNTHESIS ACCESSORY PROTEIN RV0574C-RELATED"/>
    <property type="match status" value="1"/>
</dbReference>
<dbReference type="InterPro" id="IPR052169">
    <property type="entry name" value="CW_Biosynth-Accessory"/>
</dbReference>